<organism evidence="5 6">
    <name type="scientific">Stephania cephalantha</name>
    <dbReference type="NCBI Taxonomy" id="152367"/>
    <lineage>
        <taxon>Eukaryota</taxon>
        <taxon>Viridiplantae</taxon>
        <taxon>Streptophyta</taxon>
        <taxon>Embryophyta</taxon>
        <taxon>Tracheophyta</taxon>
        <taxon>Spermatophyta</taxon>
        <taxon>Magnoliopsida</taxon>
        <taxon>Ranunculales</taxon>
        <taxon>Menispermaceae</taxon>
        <taxon>Menispermoideae</taxon>
        <taxon>Cissampelideae</taxon>
        <taxon>Stephania</taxon>
    </lineage>
</organism>
<comment type="caution">
    <text evidence="5">The sequence shown here is derived from an EMBL/GenBank/DDBJ whole genome shotgun (WGS) entry which is preliminary data.</text>
</comment>
<dbReference type="EC" id="1.1.1.331" evidence="3"/>
<reference evidence="5 6" key="1">
    <citation type="submission" date="2024-01" db="EMBL/GenBank/DDBJ databases">
        <title>Genome assemblies of Stephania.</title>
        <authorList>
            <person name="Yang L."/>
        </authorList>
    </citation>
    <scope>NUCLEOTIDE SEQUENCE [LARGE SCALE GENOMIC DNA]</scope>
    <source>
        <strain evidence="5">JXDWG</strain>
        <tissue evidence="5">Leaf</tissue>
    </source>
</reference>
<keyword evidence="6" id="KW-1185">Reference proteome</keyword>
<proteinExistence type="inferred from homology"/>
<dbReference type="GO" id="GO:0120529">
    <property type="term" value="F:secoisolariciresinol dehydrogenase activity"/>
    <property type="evidence" value="ECO:0007669"/>
    <property type="project" value="UniProtKB-EC"/>
</dbReference>
<dbReference type="FunFam" id="3.40.50.720:FF:000084">
    <property type="entry name" value="Short-chain dehydrogenase reductase"/>
    <property type="match status" value="1"/>
</dbReference>
<dbReference type="PRINTS" id="PR00080">
    <property type="entry name" value="SDRFAMILY"/>
</dbReference>
<dbReference type="EMBL" id="JBBNAG010000007">
    <property type="protein sequence ID" value="KAK9118001.1"/>
    <property type="molecule type" value="Genomic_DNA"/>
</dbReference>
<dbReference type="InterPro" id="IPR036291">
    <property type="entry name" value="NAD(P)-bd_dom_sf"/>
</dbReference>
<comment type="similarity">
    <text evidence="1">Belongs to the short-chain dehydrogenases/reductases (SDR) family.</text>
</comment>
<dbReference type="GO" id="GO:0009807">
    <property type="term" value="P:lignan biosynthetic process"/>
    <property type="evidence" value="ECO:0007669"/>
    <property type="project" value="UniProtKB-ARBA"/>
</dbReference>
<dbReference type="PANTHER" id="PTHR43180:SF42">
    <property type="entry name" value="SHORT-CHAIN DEHYDROGENASE REDUCTASE ATA1"/>
    <property type="match status" value="1"/>
</dbReference>
<name>A0AAP0NVG6_9MAGN</name>
<evidence type="ECO:0000256" key="3">
    <source>
        <dbReference type="ARBA" id="ARBA00066949"/>
    </source>
</evidence>
<dbReference type="InterPro" id="IPR002347">
    <property type="entry name" value="SDR_fam"/>
</dbReference>
<sequence length="303" mass="31769">MSRAGEIPSCLAFYFCSMKPNYEHSLEKFGTKDDYLTNSRLKDKVAIITGGARGIGAATAKLFASNGAHVIIADILDNIGPLLADSIGGRYIHCDVTQESDIESAVNLAIAWKGKLDVMFNNAGIAGPSGSIVNLDMEKMKDLLAVNLSGIVHGIKHAARAMIKGKGGSIICTSSSAAIMGGLGSHSYSLSKEAVLGLARSTACELGVHGIRVNCISPHGVPSEMLVNAYRQFLGKVDMGTEEVGKLIGETGSLLRGRSGSMEDIAQAALFLASDDAGFITAHNLVVDGGFTSAYSSMSFIYE</sequence>
<dbReference type="Proteomes" id="UP001419268">
    <property type="component" value="Unassembled WGS sequence"/>
</dbReference>
<evidence type="ECO:0000256" key="2">
    <source>
        <dbReference type="ARBA" id="ARBA00023002"/>
    </source>
</evidence>
<dbReference type="SUPFAM" id="SSF51735">
    <property type="entry name" value="NAD(P)-binding Rossmann-fold domains"/>
    <property type="match status" value="1"/>
</dbReference>
<evidence type="ECO:0000313" key="5">
    <source>
        <dbReference type="EMBL" id="KAK9118001.1"/>
    </source>
</evidence>
<gene>
    <name evidence="5" type="ORF">Scep_016094</name>
</gene>
<evidence type="ECO:0000313" key="6">
    <source>
        <dbReference type="Proteomes" id="UP001419268"/>
    </source>
</evidence>
<evidence type="ECO:0000256" key="4">
    <source>
        <dbReference type="ARBA" id="ARBA00071098"/>
    </source>
</evidence>
<accession>A0AAP0NVG6</accession>
<evidence type="ECO:0000256" key="1">
    <source>
        <dbReference type="ARBA" id="ARBA00006484"/>
    </source>
</evidence>
<protein>
    <recommendedName>
        <fullName evidence="4">Secoisolariciresinol dehydrogenase</fullName>
        <ecNumber evidence="3">1.1.1.331</ecNumber>
    </recommendedName>
</protein>
<dbReference type="Gene3D" id="3.40.50.720">
    <property type="entry name" value="NAD(P)-binding Rossmann-like Domain"/>
    <property type="match status" value="1"/>
</dbReference>
<keyword evidence="2" id="KW-0560">Oxidoreductase</keyword>
<dbReference type="AlphaFoldDB" id="A0AAP0NVG6"/>
<dbReference type="Pfam" id="PF13561">
    <property type="entry name" value="adh_short_C2"/>
    <property type="match status" value="1"/>
</dbReference>
<dbReference type="PANTHER" id="PTHR43180">
    <property type="entry name" value="3-OXOACYL-(ACYL-CARRIER-PROTEIN) REDUCTASE (AFU_ORTHOLOGUE AFUA_6G11210)"/>
    <property type="match status" value="1"/>
</dbReference>
<dbReference type="PRINTS" id="PR00081">
    <property type="entry name" value="GDHRDH"/>
</dbReference>